<dbReference type="Proteomes" id="UP000540506">
    <property type="component" value="Unassembled WGS sequence"/>
</dbReference>
<dbReference type="PANTHER" id="PTHR42976">
    <property type="entry name" value="BIFUNCTIONAL CHITINASE/LYSOZYME-RELATED"/>
    <property type="match status" value="1"/>
</dbReference>
<dbReference type="RefSeq" id="WP_184941516.1">
    <property type="nucleotide sequence ID" value="NZ_JACHJV010000001.1"/>
</dbReference>
<comment type="caution">
    <text evidence="2">The sequence shown here is derived from an EMBL/GenBank/DDBJ whole genome shotgun (WGS) entry which is preliminary data.</text>
</comment>
<keyword evidence="2" id="KW-0326">Glycosidase</keyword>
<dbReference type="CDD" id="cd06543">
    <property type="entry name" value="GH18_PF-ChiA-like"/>
    <property type="match status" value="1"/>
</dbReference>
<dbReference type="GO" id="GO:0008843">
    <property type="term" value="F:endochitinase activity"/>
    <property type="evidence" value="ECO:0007669"/>
    <property type="project" value="UniProtKB-EC"/>
</dbReference>
<keyword evidence="1" id="KW-0732">Signal</keyword>
<keyword evidence="3" id="KW-1185">Reference proteome</keyword>
<organism evidence="2 3">
    <name type="scientific">Kitasatospora kifunensis</name>
    <name type="common">Streptomyces kifunensis</name>
    <dbReference type="NCBI Taxonomy" id="58351"/>
    <lineage>
        <taxon>Bacteria</taxon>
        <taxon>Bacillati</taxon>
        <taxon>Actinomycetota</taxon>
        <taxon>Actinomycetes</taxon>
        <taxon>Kitasatosporales</taxon>
        <taxon>Streptomycetaceae</taxon>
        <taxon>Kitasatospora</taxon>
    </lineage>
</organism>
<dbReference type="SUPFAM" id="SSF51445">
    <property type="entry name" value="(Trans)glycosidases"/>
    <property type="match status" value="1"/>
</dbReference>
<evidence type="ECO:0000313" key="2">
    <source>
        <dbReference type="EMBL" id="MBB4927340.1"/>
    </source>
</evidence>
<sequence>MRRPPRLASVLVPLALTAGIVLSTPVSGHAASGYAATPPGPGFPPRYTAPYIETWQPGKSLTEAQRATGLKYFTLAFVISDGGCNGALDGTTAVTDEGWQSAVNRLRAGGGDVIASFGGGAGTELALVCESVDSLKAAYRRVIDALNLTRVDFDIEGAAVSDSASVERRNRALAELQREYAARGRTLNVHYTLPVNPDGLSPESVLLLQNAKKLGVTISVVNIMTMDYGPDLNMGRMAISAADGLLKQMAKIWPEKSTTELWGMQGNTPMVGVNDATNEIFSTEDARMLARFANDKGIQLLAFWSVGRDQACLTEAELPANTCSGTSQQPADFAHLLSRPRLRPAPDWRPPHCIGLSSSHTACAGLLPPPVGGGMVASPGQDGRALWGGRCGSGWNRSAWSQPMVWCRGPVGR</sequence>
<dbReference type="PANTHER" id="PTHR42976:SF1">
    <property type="entry name" value="GH18 DOMAIN-CONTAINING PROTEIN-RELATED"/>
    <property type="match status" value="1"/>
</dbReference>
<name>A0A7W7R8F3_KITKI</name>
<keyword evidence="2" id="KW-0378">Hydrolase</keyword>
<reference evidence="2 3" key="1">
    <citation type="submission" date="2020-08" db="EMBL/GenBank/DDBJ databases">
        <title>Sequencing the genomes of 1000 actinobacteria strains.</title>
        <authorList>
            <person name="Klenk H.-P."/>
        </authorList>
    </citation>
    <scope>NUCLEOTIDE SEQUENCE [LARGE SCALE GENOMIC DNA]</scope>
    <source>
        <strain evidence="2 3">DSM 41654</strain>
    </source>
</reference>
<feature type="chain" id="PRO_5038756668" evidence="1">
    <location>
        <begin position="24"/>
        <end position="413"/>
    </location>
</feature>
<dbReference type="AlphaFoldDB" id="A0A7W7R8F3"/>
<protein>
    <submittedName>
        <fullName evidence="2">Chitinase</fullName>
        <ecNumber evidence="2">3.2.1.14</ecNumber>
    </submittedName>
</protein>
<dbReference type="InterPro" id="IPR052750">
    <property type="entry name" value="GH18_Chitinase"/>
</dbReference>
<dbReference type="EC" id="3.2.1.14" evidence="2"/>
<proteinExistence type="predicted"/>
<dbReference type="EMBL" id="JACHJV010000001">
    <property type="protein sequence ID" value="MBB4927340.1"/>
    <property type="molecule type" value="Genomic_DNA"/>
</dbReference>
<gene>
    <name evidence="2" type="ORF">FHR34_006333</name>
</gene>
<dbReference type="Gene3D" id="3.20.20.80">
    <property type="entry name" value="Glycosidases"/>
    <property type="match status" value="1"/>
</dbReference>
<accession>A0A7W7R8F3</accession>
<dbReference type="InterPro" id="IPR017853">
    <property type="entry name" value="GH"/>
</dbReference>
<evidence type="ECO:0000256" key="1">
    <source>
        <dbReference type="SAM" id="SignalP"/>
    </source>
</evidence>
<evidence type="ECO:0000313" key="3">
    <source>
        <dbReference type="Proteomes" id="UP000540506"/>
    </source>
</evidence>
<feature type="signal peptide" evidence="1">
    <location>
        <begin position="1"/>
        <end position="23"/>
    </location>
</feature>